<comment type="caution">
    <text evidence="2">The sequence shown here is derived from an EMBL/GenBank/DDBJ whole genome shotgun (WGS) entry which is preliminary data.</text>
</comment>
<gene>
    <name evidence="2" type="ORF">HUJ06_011134</name>
</gene>
<dbReference type="AlphaFoldDB" id="A0A822YJJ9"/>
<name>A0A822YJJ9_NELNU</name>
<feature type="region of interest" description="Disordered" evidence="1">
    <location>
        <begin position="1"/>
        <end position="85"/>
    </location>
</feature>
<proteinExistence type="predicted"/>
<dbReference type="EMBL" id="DUZY01000003">
    <property type="protein sequence ID" value="DAD32283.1"/>
    <property type="molecule type" value="Genomic_DNA"/>
</dbReference>
<accession>A0A822YJJ9</accession>
<evidence type="ECO:0000256" key="1">
    <source>
        <dbReference type="SAM" id="MobiDB-lite"/>
    </source>
</evidence>
<sequence>MMEDGRRVKNINNGMKESGGREMSEGRGEGDKKTRKGEKGGIDERKGKGGGGEDQWLKMKTMKDRHKKETPQREPPTVEDENKER</sequence>
<evidence type="ECO:0000313" key="2">
    <source>
        <dbReference type="EMBL" id="DAD32283.1"/>
    </source>
</evidence>
<protein>
    <submittedName>
        <fullName evidence="2">Uncharacterized protein</fullName>
    </submittedName>
</protein>
<evidence type="ECO:0000313" key="3">
    <source>
        <dbReference type="Proteomes" id="UP000607653"/>
    </source>
</evidence>
<organism evidence="2 3">
    <name type="scientific">Nelumbo nucifera</name>
    <name type="common">Sacred lotus</name>
    <dbReference type="NCBI Taxonomy" id="4432"/>
    <lineage>
        <taxon>Eukaryota</taxon>
        <taxon>Viridiplantae</taxon>
        <taxon>Streptophyta</taxon>
        <taxon>Embryophyta</taxon>
        <taxon>Tracheophyta</taxon>
        <taxon>Spermatophyta</taxon>
        <taxon>Magnoliopsida</taxon>
        <taxon>Proteales</taxon>
        <taxon>Nelumbonaceae</taxon>
        <taxon>Nelumbo</taxon>
    </lineage>
</organism>
<feature type="compositionally biased region" description="Basic and acidic residues" evidence="1">
    <location>
        <begin position="18"/>
        <end position="47"/>
    </location>
</feature>
<reference evidence="2 3" key="1">
    <citation type="journal article" date="2020" name="Mol. Biol. Evol.">
        <title>Distinct Expression and Methylation Patterns for Genes with Different Fates following a Single Whole-Genome Duplication in Flowering Plants.</title>
        <authorList>
            <person name="Shi T."/>
            <person name="Rahmani R.S."/>
            <person name="Gugger P.F."/>
            <person name="Wang M."/>
            <person name="Li H."/>
            <person name="Zhang Y."/>
            <person name="Li Z."/>
            <person name="Wang Q."/>
            <person name="Van de Peer Y."/>
            <person name="Marchal K."/>
            <person name="Chen J."/>
        </authorList>
    </citation>
    <scope>NUCLEOTIDE SEQUENCE [LARGE SCALE GENOMIC DNA]</scope>
    <source>
        <tissue evidence="2">Leaf</tissue>
    </source>
</reference>
<keyword evidence="3" id="KW-1185">Reference proteome</keyword>
<dbReference type="Proteomes" id="UP000607653">
    <property type="component" value="Unassembled WGS sequence"/>
</dbReference>